<keyword evidence="2" id="KW-1185">Reference proteome</keyword>
<accession>A0ABX9AT23</accession>
<dbReference type="EMBL" id="CP081864">
    <property type="protein sequence ID" value="QZN97161.1"/>
    <property type="molecule type" value="Genomic_DNA"/>
</dbReference>
<sequence>MLGYCAQVFIGDGVDDVGFDISDEMDDDGVTHRRTGIALSFSPETV</sequence>
<reference evidence="1 2" key="1">
    <citation type="submission" date="2021-08" db="EMBL/GenBank/DDBJ databases">
        <title>Culture and genomic analysis of Symbiopectobacterium purcellii sp. nov. gen. nov., isolated from the leafhopper Empoasca decipiens.</title>
        <authorList>
            <person name="Nadal-Jimenez P."/>
            <person name="Siozios S."/>
            <person name="Halliday N."/>
            <person name="Camara M."/>
            <person name="Hurst G.D.D."/>
        </authorList>
    </citation>
    <scope>NUCLEOTIDE SEQUENCE [LARGE SCALE GENOMIC DNA]</scope>
    <source>
        <strain evidence="1 2">SyEd1</strain>
    </source>
</reference>
<proteinExistence type="predicted"/>
<organism evidence="1 2">
    <name type="scientific">Symbiopectobacterium purcellii</name>
    <dbReference type="NCBI Taxonomy" id="2871826"/>
    <lineage>
        <taxon>Bacteria</taxon>
        <taxon>Pseudomonadati</taxon>
        <taxon>Pseudomonadota</taxon>
        <taxon>Gammaproteobacteria</taxon>
        <taxon>Enterobacterales</taxon>
        <taxon>Enterobacteriaceae</taxon>
    </lineage>
</organism>
<evidence type="ECO:0000313" key="2">
    <source>
        <dbReference type="Proteomes" id="UP000825886"/>
    </source>
</evidence>
<evidence type="ECO:0000313" key="1">
    <source>
        <dbReference type="EMBL" id="QZN97161.1"/>
    </source>
</evidence>
<dbReference type="Proteomes" id="UP000825886">
    <property type="component" value="Chromosome"/>
</dbReference>
<name>A0ABX9AT23_9ENTR</name>
<dbReference type="RefSeq" id="WP_222160172.1">
    <property type="nucleotide sequence ID" value="NZ_CP081864.1"/>
</dbReference>
<gene>
    <name evidence="1" type="ORF">K6K13_07280</name>
</gene>
<protein>
    <submittedName>
        <fullName evidence="1">Uncharacterized protein</fullName>
    </submittedName>
</protein>